<accession>A0ABY9JP93</accession>
<feature type="compositionally biased region" description="Basic and acidic residues" evidence="1">
    <location>
        <begin position="182"/>
        <end position="202"/>
    </location>
</feature>
<sequence>MKKWLVVIICMSFIFTVGCGNNNENDTTESETTEKVNEETKMTEVDSEMKEPSEETKCAYCEMMVYPKDHDMGVFSAQGITSEGNSLFFDDIGCMLNQERMDKITLEKYVRDYNTDEWIKLEEATIVKAEIKTPMNYGYAFFSTKEEGQTFIDDLGSEKASFSTINDIDEVASHRHMKKMEKMKDGEGMGHDDKENHEGHDMSDEDNEEDNHDSH</sequence>
<keyword evidence="4" id="KW-1185">Reference proteome</keyword>
<organism evidence="3 4">
    <name type="scientific">Bacillus carboniphilus</name>
    <dbReference type="NCBI Taxonomy" id="86663"/>
    <lineage>
        <taxon>Bacteria</taxon>
        <taxon>Bacillati</taxon>
        <taxon>Bacillota</taxon>
        <taxon>Bacilli</taxon>
        <taxon>Bacillales</taxon>
        <taxon>Bacillaceae</taxon>
        <taxon>Bacillus</taxon>
    </lineage>
</organism>
<keyword evidence="2" id="KW-0732">Signal</keyword>
<dbReference type="Proteomes" id="UP001197974">
    <property type="component" value="Chromosome"/>
</dbReference>
<evidence type="ECO:0000313" key="4">
    <source>
        <dbReference type="Proteomes" id="UP001197974"/>
    </source>
</evidence>
<feature type="signal peptide" evidence="2">
    <location>
        <begin position="1"/>
        <end position="19"/>
    </location>
</feature>
<dbReference type="RefSeq" id="WP_226540178.1">
    <property type="nucleotide sequence ID" value="NZ_CP129013.1"/>
</dbReference>
<feature type="region of interest" description="Disordered" evidence="1">
    <location>
        <begin position="182"/>
        <end position="215"/>
    </location>
</feature>
<dbReference type="SUPFAM" id="SSF160387">
    <property type="entry name" value="NosL/MerB-like"/>
    <property type="match status" value="1"/>
</dbReference>
<dbReference type="PANTHER" id="PTHR41247">
    <property type="entry name" value="HTH-TYPE TRANSCRIPTIONAL REPRESSOR YCNK"/>
    <property type="match status" value="1"/>
</dbReference>
<proteinExistence type="predicted"/>
<protein>
    <submittedName>
        <fullName evidence="3">Nitrous oxide reductase accessory protein NosL</fullName>
    </submittedName>
</protein>
<evidence type="ECO:0000313" key="3">
    <source>
        <dbReference type="EMBL" id="WLR41227.1"/>
    </source>
</evidence>
<name>A0ABY9JP93_9BACI</name>
<dbReference type="PANTHER" id="PTHR41247:SF1">
    <property type="entry name" value="HTH-TYPE TRANSCRIPTIONAL REPRESSOR YCNK"/>
    <property type="match status" value="1"/>
</dbReference>
<reference evidence="3 4" key="1">
    <citation type="submission" date="2023-06" db="EMBL/GenBank/DDBJ databases">
        <title>Five Gram-positive bacteria isolated from mangrove sediments in Shenzhen, Guangdong, China.</title>
        <authorList>
            <person name="Yu S."/>
            <person name="Zheng W."/>
            <person name="Huang Y."/>
        </authorList>
    </citation>
    <scope>NUCLEOTIDE SEQUENCE [LARGE SCALE GENOMIC DNA]</scope>
    <source>
        <strain evidence="3 4">SaN35-3</strain>
    </source>
</reference>
<feature type="compositionally biased region" description="Acidic residues" evidence="1">
    <location>
        <begin position="203"/>
        <end position="215"/>
    </location>
</feature>
<feature type="chain" id="PRO_5045269338" evidence="2">
    <location>
        <begin position="20"/>
        <end position="215"/>
    </location>
</feature>
<gene>
    <name evidence="3" type="ORF">LC087_09750</name>
</gene>
<dbReference type="InterPro" id="IPR008719">
    <property type="entry name" value="N2O_reductase_NosL"/>
</dbReference>
<evidence type="ECO:0000256" key="2">
    <source>
        <dbReference type="SAM" id="SignalP"/>
    </source>
</evidence>
<dbReference type="PROSITE" id="PS51257">
    <property type="entry name" value="PROKAR_LIPOPROTEIN"/>
    <property type="match status" value="1"/>
</dbReference>
<evidence type="ECO:0000256" key="1">
    <source>
        <dbReference type="SAM" id="MobiDB-lite"/>
    </source>
</evidence>
<dbReference type="EMBL" id="CP129013">
    <property type="protein sequence ID" value="WLR41227.1"/>
    <property type="molecule type" value="Genomic_DNA"/>
</dbReference>
<dbReference type="Pfam" id="PF05573">
    <property type="entry name" value="NosL"/>
    <property type="match status" value="1"/>
</dbReference>